<dbReference type="EMBL" id="CP019706">
    <property type="protein sequence ID" value="ARJ43493.1"/>
    <property type="molecule type" value="Genomic_DNA"/>
</dbReference>
<dbReference type="RefSeq" id="WP_167373297.1">
    <property type="nucleotide sequence ID" value="NZ_CP019706.1"/>
</dbReference>
<feature type="domain" description="EAL" evidence="1">
    <location>
        <begin position="1"/>
        <end position="224"/>
    </location>
</feature>
<dbReference type="SMART" id="SM00052">
    <property type="entry name" value="EAL"/>
    <property type="match status" value="1"/>
</dbReference>
<dbReference type="KEGG" id="palh:B1H58_16575"/>
<evidence type="ECO:0000313" key="3">
    <source>
        <dbReference type="Proteomes" id="UP000192900"/>
    </source>
</evidence>
<dbReference type="InterPro" id="IPR050706">
    <property type="entry name" value="Cyclic-di-GMP_PDE-like"/>
</dbReference>
<dbReference type="InterPro" id="IPR035919">
    <property type="entry name" value="EAL_sf"/>
</dbReference>
<dbReference type="STRING" id="1891675.B1H58_16575"/>
<dbReference type="Proteomes" id="UP000192900">
    <property type="component" value="Chromosome"/>
</dbReference>
<name>A0A1W6B8Z2_9GAMM</name>
<dbReference type="GO" id="GO:0071111">
    <property type="term" value="F:cyclic-guanylate-specific phosphodiesterase activity"/>
    <property type="evidence" value="ECO:0007669"/>
    <property type="project" value="InterPro"/>
</dbReference>
<keyword evidence="3" id="KW-1185">Reference proteome</keyword>
<dbReference type="PANTHER" id="PTHR33121">
    <property type="entry name" value="CYCLIC DI-GMP PHOSPHODIESTERASE PDEF"/>
    <property type="match status" value="1"/>
</dbReference>
<reference evidence="2 3" key="1">
    <citation type="submission" date="2017-02" db="EMBL/GenBank/DDBJ databases">
        <title>Complete genome sequence of the drought resistance-promoting endophyte Pantoea alhagi LTYR-11Z.</title>
        <authorList>
            <person name="Zhang L."/>
        </authorList>
    </citation>
    <scope>NUCLEOTIDE SEQUENCE [LARGE SCALE GENOMIC DNA]</scope>
    <source>
        <strain evidence="2 3">LTYR-11Z</strain>
    </source>
</reference>
<proteinExistence type="predicted"/>
<dbReference type="AlphaFoldDB" id="A0A1W6B8Z2"/>
<dbReference type="SUPFAM" id="SSF141868">
    <property type="entry name" value="EAL domain-like"/>
    <property type="match status" value="1"/>
</dbReference>
<evidence type="ECO:0000259" key="1">
    <source>
        <dbReference type="PROSITE" id="PS50883"/>
    </source>
</evidence>
<dbReference type="InterPro" id="IPR001633">
    <property type="entry name" value="EAL_dom"/>
</dbReference>
<dbReference type="PROSITE" id="PS50883">
    <property type="entry name" value="EAL"/>
    <property type="match status" value="1"/>
</dbReference>
<sequence>MEHSFWAQPIHTTDGKLLGVEVLTKFEQPGLYQVINPKYYIKSLSTEAKRQLLIDQLLTIAEHSQWFRHNKQFCNVNIDNDLAELLLNDPWLKNIVMQLPFVRLEISEDFKGLNEGMNNPVLKGLVENLNVLWLDDLGSGKANMQAVITQVYEVVKLDRKFYRQEVEKPYFIEMVRNIRKYCDWIVVEGVEFIEELPILKQADIWGVQGFLYKSVPLTKIQTLI</sequence>
<dbReference type="Pfam" id="PF00563">
    <property type="entry name" value="EAL"/>
    <property type="match status" value="1"/>
</dbReference>
<dbReference type="Gene3D" id="3.20.20.450">
    <property type="entry name" value="EAL domain"/>
    <property type="match status" value="1"/>
</dbReference>
<organism evidence="2 3">
    <name type="scientific">Pantoea alhagi</name>
    <dbReference type="NCBI Taxonomy" id="1891675"/>
    <lineage>
        <taxon>Bacteria</taxon>
        <taxon>Pseudomonadati</taxon>
        <taxon>Pseudomonadota</taxon>
        <taxon>Gammaproteobacteria</taxon>
        <taxon>Enterobacterales</taxon>
        <taxon>Erwiniaceae</taxon>
        <taxon>Pantoea</taxon>
    </lineage>
</organism>
<accession>A0A1W6B8Z2</accession>
<dbReference type="PANTHER" id="PTHR33121:SF78">
    <property type="entry name" value="CYCLIC DI-GMP PHOSPHODIESTERASE PDEH"/>
    <property type="match status" value="1"/>
</dbReference>
<evidence type="ECO:0000313" key="2">
    <source>
        <dbReference type="EMBL" id="ARJ43493.1"/>
    </source>
</evidence>
<protein>
    <recommendedName>
        <fullName evidence="1">EAL domain-containing protein</fullName>
    </recommendedName>
</protein>
<gene>
    <name evidence="2" type="ORF">B1H58_16575</name>
</gene>